<feature type="compositionally biased region" description="Basic and acidic residues" evidence="4">
    <location>
        <begin position="748"/>
        <end position="770"/>
    </location>
</feature>
<evidence type="ECO:0000256" key="2">
    <source>
        <dbReference type="ARBA" id="ARBA00022737"/>
    </source>
</evidence>
<dbReference type="Gene3D" id="2.130.10.10">
    <property type="entry name" value="YVTN repeat-like/Quinoprotein amine dehydrogenase"/>
    <property type="match status" value="1"/>
</dbReference>
<feature type="compositionally biased region" description="Acidic residues" evidence="4">
    <location>
        <begin position="297"/>
        <end position="317"/>
    </location>
</feature>
<sequence>MELEIAGQATACKRQKRNTLDDEDVTMLVGVEAEETLQTTETTCDSKTSLSKMCEKNDLSGNHTQFAETNEINTDKIAETATTSENNVAKRFASEDSCFLPSPQRTADANTVDNPTSFSGEKLGDTNPFMEYRLSAAAAREVISGSRSISAQLSPDSDDDVDAEGAGAEANAACGRTPSPALALDSDSNDGAVDGNSSNTDNVASIQTSPSFNHRNIPPTRSYRRINIELSMSSTSDSNSLITDNVNAAVDAERDDSEIDGDDAESAAENDNDFSPEEENSSNASDFFIPHYYSDGIDTDAESESNEEEAYEEVNLEEVESSVNEILRRSKPSYNWNLTAELMHRENNIVNRIGWRGGHTSANAFGRGYYSSLQAVERLALTSTLLRHRSCVNSLNFNRGGDLICSGSDDLLIVIWDWAKNKIRHCFKSGHTLNVFQTKFIDSTGCLDIISSSRDGQVRRAVIPPSGDCPKPTRLYSHSEAVHKIVVVPNTRYEIMSAGEDAAVKHFDLRTSESPTTLLRCCSSGRSEGRVRLFSISHHPYAPEFCISGCDDKLRVYDKRKCGKPVHEMTPAVLADTKITHITCAVYNHSGSEILASYSDAGIYLFDSRNYTSGEFLHCYEGHVNSRTIKGVNFFGPRSEYIVSGSDCGHVFFWDKNTESIVNFVKGDHSGIVNCLEPHPWAPVLATSGLDYNVKIWTPTFEPLEPKPDKLKETLLRNFQHNMSGPRDFDINQFHYFIRQFLQGNPSDYERPRRNRERADPESVDEHRQQPENNTNSSSQSANSQRTSGTENARANIVGRHRDGNSSDGTDDDPNLETLHCRTQ</sequence>
<feature type="region of interest" description="Disordered" evidence="4">
    <location>
        <begin position="252"/>
        <end position="317"/>
    </location>
</feature>
<feature type="region of interest" description="Disordered" evidence="4">
    <location>
        <begin position="99"/>
        <end position="124"/>
    </location>
</feature>
<evidence type="ECO:0000256" key="3">
    <source>
        <dbReference type="PROSITE-ProRule" id="PRU00221"/>
    </source>
</evidence>
<dbReference type="InterPro" id="IPR036322">
    <property type="entry name" value="WD40_repeat_dom_sf"/>
</dbReference>
<feature type="compositionally biased region" description="Polar residues" evidence="4">
    <location>
        <begin position="146"/>
        <end position="155"/>
    </location>
</feature>
<dbReference type="Pfam" id="PF00400">
    <property type="entry name" value="WD40"/>
    <property type="match status" value="3"/>
</dbReference>
<organism evidence="5 6">
    <name type="scientific">Drosophila lebanonensis</name>
    <name type="common">Fruit fly</name>
    <name type="synonym">Scaptodrosophila lebanonensis</name>
    <dbReference type="NCBI Taxonomy" id="7225"/>
    <lineage>
        <taxon>Eukaryota</taxon>
        <taxon>Metazoa</taxon>
        <taxon>Ecdysozoa</taxon>
        <taxon>Arthropoda</taxon>
        <taxon>Hexapoda</taxon>
        <taxon>Insecta</taxon>
        <taxon>Pterygota</taxon>
        <taxon>Neoptera</taxon>
        <taxon>Endopterygota</taxon>
        <taxon>Diptera</taxon>
        <taxon>Brachycera</taxon>
        <taxon>Muscomorpha</taxon>
        <taxon>Ephydroidea</taxon>
        <taxon>Drosophilidae</taxon>
        <taxon>Scaptodrosophila</taxon>
    </lineage>
</organism>
<dbReference type="RefSeq" id="XP_030380206.1">
    <property type="nucleotide sequence ID" value="XM_030524346.1"/>
</dbReference>
<keyword evidence="1 3" id="KW-0853">WD repeat</keyword>
<dbReference type="GO" id="GO:0080008">
    <property type="term" value="C:Cul4-RING E3 ubiquitin ligase complex"/>
    <property type="evidence" value="ECO:0007669"/>
    <property type="project" value="TreeGrafter"/>
</dbReference>
<feature type="repeat" description="WD" evidence="3">
    <location>
        <begin position="666"/>
        <end position="697"/>
    </location>
</feature>
<feature type="compositionally biased region" description="Low complexity" evidence="4">
    <location>
        <begin position="773"/>
        <end position="788"/>
    </location>
</feature>
<protein>
    <submittedName>
        <fullName evidence="6">DDB1- and CUL4-associated factor 8</fullName>
    </submittedName>
</protein>
<name>A0A6J2TUG6_DROLE</name>
<dbReference type="InterPro" id="IPR001680">
    <property type="entry name" value="WD40_rpt"/>
</dbReference>
<dbReference type="Proteomes" id="UP000504634">
    <property type="component" value="Unplaced"/>
</dbReference>
<reference evidence="6" key="1">
    <citation type="submission" date="2025-08" db="UniProtKB">
        <authorList>
            <consortium name="RefSeq"/>
        </authorList>
    </citation>
    <scope>IDENTIFICATION</scope>
    <source>
        <strain evidence="6">11010-0011.00</strain>
        <tissue evidence="6">Whole body</tissue>
    </source>
</reference>
<dbReference type="SMART" id="SM00320">
    <property type="entry name" value="WD40"/>
    <property type="match status" value="7"/>
</dbReference>
<dbReference type="PANTHER" id="PTHR15574">
    <property type="entry name" value="WD REPEAT DOMAIN-CONTAINING FAMILY"/>
    <property type="match status" value="1"/>
</dbReference>
<accession>A0A6J2TUG6</accession>
<dbReference type="GO" id="GO:0005737">
    <property type="term" value="C:cytoplasm"/>
    <property type="evidence" value="ECO:0007669"/>
    <property type="project" value="TreeGrafter"/>
</dbReference>
<feature type="compositionally biased region" description="Acidic residues" evidence="4">
    <location>
        <begin position="253"/>
        <end position="280"/>
    </location>
</feature>
<dbReference type="OrthoDB" id="4869960at2759"/>
<feature type="region of interest" description="Disordered" evidence="4">
    <location>
        <begin position="745"/>
        <end position="824"/>
    </location>
</feature>
<dbReference type="SUPFAM" id="SSF50978">
    <property type="entry name" value="WD40 repeat-like"/>
    <property type="match status" value="1"/>
</dbReference>
<keyword evidence="2" id="KW-0677">Repeat</keyword>
<keyword evidence="5" id="KW-1185">Reference proteome</keyword>
<evidence type="ECO:0000256" key="4">
    <source>
        <dbReference type="SAM" id="MobiDB-lite"/>
    </source>
</evidence>
<feature type="compositionally biased region" description="Polar residues" evidence="4">
    <location>
        <begin position="195"/>
        <end position="214"/>
    </location>
</feature>
<dbReference type="InterPro" id="IPR045151">
    <property type="entry name" value="DCAF8"/>
</dbReference>
<gene>
    <name evidence="6" type="primary">LOC115628298</name>
</gene>
<evidence type="ECO:0000256" key="1">
    <source>
        <dbReference type="ARBA" id="ARBA00022574"/>
    </source>
</evidence>
<feature type="compositionally biased region" description="Polar residues" evidence="4">
    <location>
        <begin position="103"/>
        <end position="119"/>
    </location>
</feature>
<dbReference type="InterPro" id="IPR015943">
    <property type="entry name" value="WD40/YVTN_repeat-like_dom_sf"/>
</dbReference>
<feature type="compositionally biased region" description="Low complexity" evidence="4">
    <location>
        <begin position="164"/>
        <end position="173"/>
    </location>
</feature>
<feature type="region of interest" description="Disordered" evidence="4">
    <location>
        <begin position="146"/>
        <end position="220"/>
    </location>
</feature>
<dbReference type="PANTHER" id="PTHR15574:SF21">
    <property type="entry name" value="DDB1- AND CUL4-ASSOCIATED FACTOR 8"/>
    <property type="match status" value="1"/>
</dbReference>
<evidence type="ECO:0000313" key="5">
    <source>
        <dbReference type="Proteomes" id="UP000504634"/>
    </source>
</evidence>
<evidence type="ECO:0000313" key="6">
    <source>
        <dbReference type="RefSeq" id="XP_030380206.1"/>
    </source>
</evidence>
<dbReference type="GeneID" id="115628298"/>
<dbReference type="AlphaFoldDB" id="A0A6J2TUG6"/>
<proteinExistence type="predicted"/>
<dbReference type="PROSITE" id="PS50082">
    <property type="entry name" value="WD_REPEATS_2"/>
    <property type="match status" value="2"/>
</dbReference>
<dbReference type="PROSITE" id="PS50294">
    <property type="entry name" value="WD_REPEATS_REGION"/>
    <property type="match status" value="1"/>
</dbReference>
<feature type="repeat" description="WD" evidence="3">
    <location>
        <begin position="385"/>
        <end position="417"/>
    </location>
</feature>